<gene>
    <name evidence="2" type="ORF">AB0C36_27030</name>
</gene>
<comment type="caution">
    <text evidence="2">The sequence shown here is derived from an EMBL/GenBank/DDBJ whole genome shotgun (WGS) entry which is preliminary data.</text>
</comment>
<dbReference type="Proteomes" id="UP001551482">
    <property type="component" value="Unassembled WGS sequence"/>
</dbReference>
<name>A0ABV3DN39_9ACTN</name>
<evidence type="ECO:0000259" key="1">
    <source>
        <dbReference type="Pfam" id="PF19054"/>
    </source>
</evidence>
<keyword evidence="3" id="KW-1185">Reference proteome</keyword>
<dbReference type="InterPro" id="IPR043917">
    <property type="entry name" value="DUF5753"/>
</dbReference>
<accession>A0ABV3DN39</accession>
<proteinExistence type="predicted"/>
<dbReference type="RefSeq" id="WP_358358646.1">
    <property type="nucleotide sequence ID" value="NZ_JBEZFP010000081.1"/>
</dbReference>
<evidence type="ECO:0000313" key="3">
    <source>
        <dbReference type="Proteomes" id="UP001551482"/>
    </source>
</evidence>
<sequence>MVEPPDETWFDKLKEMERQATEIWEYEVQLVPGLLQTRDYARAVLESAPRQKLTRTVEDDLAVRMGRQGLLTKPEAPQFLFVLDEAVLLRSPTEPKVLAGQLEHLLRVADLPNVMLQIIPLERGWHSMLSGPATLLKFDYGADDVVYVEPNGQGLLSYDPVTVRYITRRLDLLRSEALSGAETIQVIRSKLEST</sequence>
<organism evidence="2 3">
    <name type="scientific">Streptodolium elevatio</name>
    <dbReference type="NCBI Taxonomy" id="3157996"/>
    <lineage>
        <taxon>Bacteria</taxon>
        <taxon>Bacillati</taxon>
        <taxon>Actinomycetota</taxon>
        <taxon>Actinomycetes</taxon>
        <taxon>Kitasatosporales</taxon>
        <taxon>Streptomycetaceae</taxon>
        <taxon>Streptodolium</taxon>
    </lineage>
</organism>
<dbReference type="EMBL" id="JBEZFP010000081">
    <property type="protein sequence ID" value="MEU8137158.1"/>
    <property type="molecule type" value="Genomic_DNA"/>
</dbReference>
<evidence type="ECO:0000313" key="2">
    <source>
        <dbReference type="EMBL" id="MEU8137158.1"/>
    </source>
</evidence>
<dbReference type="Pfam" id="PF19054">
    <property type="entry name" value="DUF5753"/>
    <property type="match status" value="1"/>
</dbReference>
<feature type="domain" description="DUF5753" evidence="1">
    <location>
        <begin position="11"/>
        <end position="188"/>
    </location>
</feature>
<reference evidence="2 3" key="1">
    <citation type="submission" date="2024-06" db="EMBL/GenBank/DDBJ databases">
        <title>The Natural Products Discovery Center: Release of the First 8490 Sequenced Strains for Exploring Actinobacteria Biosynthetic Diversity.</title>
        <authorList>
            <person name="Kalkreuter E."/>
            <person name="Kautsar S.A."/>
            <person name="Yang D."/>
            <person name="Bader C.D."/>
            <person name="Teijaro C.N."/>
            <person name="Fluegel L."/>
            <person name="Davis C.M."/>
            <person name="Simpson J.R."/>
            <person name="Lauterbach L."/>
            <person name="Steele A.D."/>
            <person name="Gui C."/>
            <person name="Meng S."/>
            <person name="Li G."/>
            <person name="Viehrig K."/>
            <person name="Ye F."/>
            <person name="Su P."/>
            <person name="Kiefer A.F."/>
            <person name="Nichols A."/>
            <person name="Cepeda A.J."/>
            <person name="Yan W."/>
            <person name="Fan B."/>
            <person name="Jiang Y."/>
            <person name="Adhikari A."/>
            <person name="Zheng C.-J."/>
            <person name="Schuster L."/>
            <person name="Cowan T.M."/>
            <person name="Smanski M.J."/>
            <person name="Chevrette M.G."/>
            <person name="De Carvalho L.P.S."/>
            <person name="Shen B."/>
        </authorList>
    </citation>
    <scope>NUCLEOTIDE SEQUENCE [LARGE SCALE GENOMIC DNA]</scope>
    <source>
        <strain evidence="2 3">NPDC048946</strain>
    </source>
</reference>
<protein>
    <submittedName>
        <fullName evidence="2">DUF5753 domain-containing protein</fullName>
    </submittedName>
</protein>